<evidence type="ECO:0000313" key="2">
    <source>
        <dbReference type="EMBL" id="MEJ8851910.1"/>
    </source>
</evidence>
<gene>
    <name evidence="2" type="ORF">WKW82_35145</name>
</gene>
<dbReference type="InterPro" id="IPR006315">
    <property type="entry name" value="OM_autotransptr_brl_dom"/>
</dbReference>
<evidence type="ECO:0000313" key="3">
    <source>
        <dbReference type="Proteomes" id="UP001385892"/>
    </source>
</evidence>
<protein>
    <submittedName>
        <fullName evidence="2">Autotransporter outer membrane beta-barrel domain-containing protein</fullName>
    </submittedName>
</protein>
<dbReference type="Gene3D" id="2.40.128.130">
    <property type="entry name" value="Autotransporter beta-domain"/>
    <property type="match status" value="1"/>
</dbReference>
<comment type="caution">
    <text evidence="2">The sequence shown here is derived from an EMBL/GenBank/DDBJ whole genome shotgun (WGS) entry which is preliminary data.</text>
</comment>
<dbReference type="SUPFAM" id="SSF103515">
    <property type="entry name" value="Autotransporter"/>
    <property type="match status" value="1"/>
</dbReference>
<name>A0ABU8WWJ5_9BURK</name>
<dbReference type="SMART" id="SM00869">
    <property type="entry name" value="Autotransporter"/>
    <property type="match status" value="1"/>
</dbReference>
<dbReference type="RefSeq" id="WP_340347725.1">
    <property type="nucleotide sequence ID" value="NZ_JBBKZT010000028.1"/>
</dbReference>
<dbReference type="InterPro" id="IPR005546">
    <property type="entry name" value="Autotransporte_beta"/>
</dbReference>
<organism evidence="2 3">
    <name type="scientific">Variovorax rhizosphaerae</name>
    <dbReference type="NCBI Taxonomy" id="1836200"/>
    <lineage>
        <taxon>Bacteria</taxon>
        <taxon>Pseudomonadati</taxon>
        <taxon>Pseudomonadota</taxon>
        <taxon>Betaproteobacteria</taxon>
        <taxon>Burkholderiales</taxon>
        <taxon>Comamonadaceae</taxon>
        <taxon>Variovorax</taxon>
    </lineage>
</organism>
<dbReference type="NCBIfam" id="TIGR01414">
    <property type="entry name" value="autotrans_barl"/>
    <property type="match status" value="1"/>
</dbReference>
<dbReference type="EMBL" id="JBBKZT010000028">
    <property type="protein sequence ID" value="MEJ8851910.1"/>
    <property type="molecule type" value="Genomic_DNA"/>
</dbReference>
<reference evidence="2 3" key="1">
    <citation type="submission" date="2024-03" db="EMBL/GenBank/DDBJ databases">
        <title>Novel species of the genus Variovorax.</title>
        <authorList>
            <person name="Liu Q."/>
            <person name="Xin Y.-H."/>
        </authorList>
    </citation>
    <scope>NUCLEOTIDE SEQUENCE [LARGE SCALE GENOMIC DNA]</scope>
    <source>
        <strain evidence="2 3">KACC 18900</strain>
    </source>
</reference>
<dbReference type="InterPro" id="IPR036709">
    <property type="entry name" value="Autotransporte_beta_dom_sf"/>
</dbReference>
<accession>A0ABU8WWJ5</accession>
<evidence type="ECO:0000259" key="1">
    <source>
        <dbReference type="PROSITE" id="PS51208"/>
    </source>
</evidence>
<keyword evidence="3" id="KW-1185">Reference proteome</keyword>
<proteinExistence type="predicted"/>
<dbReference type="Proteomes" id="UP001385892">
    <property type="component" value="Unassembled WGS sequence"/>
</dbReference>
<sequence length="416" mass="43319">MLGATDIINVASGVQAVNAANASVSYAISSTFDPVAGSTLSVTPSTQFAAVGAKRGYSANELSMSGHLDAGFAANMTPAMARVYGRLAGQDDAHVQSSMDALGNEAVQSVGAARMAASQDFVDRMNSCPQFGPGGMQLAEQNCLWSRATDNHAHRDGSSTGVGYETGANKYQIGGQRGVGDGWFLGGSIGYDQSSLSAPLTTVSGTGWTAALIAKKQIGDWLFSGAVDVSTGSYDSRRQVTLNDAPETVSASFNASGIGLHARVAHQFAMDGGWYFKPYVDVHAVRLHTGAYNETGANELNLLVNSSNGTALTVSPMLEAGSLFDLGHGMELRGYVSGGVSVSNQNDWSANATLQGSVARAGKFTTASELPNQRFKLNVGADLIANKNLDIRLEYTGEFASGFRSNGAMLKAAFAF</sequence>
<dbReference type="Pfam" id="PF03797">
    <property type="entry name" value="Autotransporter"/>
    <property type="match status" value="1"/>
</dbReference>
<dbReference type="PROSITE" id="PS51208">
    <property type="entry name" value="AUTOTRANSPORTER"/>
    <property type="match status" value="1"/>
</dbReference>
<feature type="domain" description="Autotransporter" evidence="1">
    <location>
        <begin position="137"/>
        <end position="416"/>
    </location>
</feature>